<keyword evidence="7" id="KW-1185">Reference proteome</keyword>
<reference evidence="6 7" key="1">
    <citation type="submission" date="2024-01" db="EMBL/GenBank/DDBJ databases">
        <title>The strains designed SYSU M86414 and SYSU M84420 isolated from the marine sediment in San Sha City (Hainan Province, China).</title>
        <authorList>
            <person name="Guo D."/>
        </authorList>
    </citation>
    <scope>NUCLEOTIDE SEQUENCE [LARGE SCALE GENOMIC DNA]</scope>
    <source>
        <strain evidence="6 7">SYSU M84420</strain>
    </source>
</reference>
<keyword evidence="3 5" id="KW-1133">Transmembrane helix</keyword>
<proteinExistence type="predicted"/>
<accession>A0ABU6IRE3</accession>
<sequence length="113" mass="12728">MKNRIVFVLSLLLGLMFINAGLNKFFNYMPVPEDIPEKAMKMIMAMTEITWLMPLLAIVEIIGGVLFMIPRFRALGALAILPIMTGIISTSYHPWGRIAHFRGNGFHFSMGNV</sequence>
<evidence type="ECO:0000256" key="1">
    <source>
        <dbReference type="ARBA" id="ARBA00004141"/>
    </source>
</evidence>
<feature type="transmembrane region" description="Helical" evidence="5">
    <location>
        <begin position="49"/>
        <end position="68"/>
    </location>
</feature>
<dbReference type="EMBL" id="JAYMGW010000007">
    <property type="protein sequence ID" value="MEC4265694.1"/>
    <property type="molecule type" value="Genomic_DNA"/>
</dbReference>
<organism evidence="6 7">
    <name type="scientific">Flagellimonas halotolerans</name>
    <dbReference type="NCBI Taxonomy" id="3112164"/>
    <lineage>
        <taxon>Bacteria</taxon>
        <taxon>Pseudomonadati</taxon>
        <taxon>Bacteroidota</taxon>
        <taxon>Flavobacteriia</taxon>
        <taxon>Flavobacteriales</taxon>
        <taxon>Flavobacteriaceae</taxon>
        <taxon>Flagellimonas</taxon>
    </lineage>
</organism>
<comment type="caution">
    <text evidence="6">The sequence shown here is derived from an EMBL/GenBank/DDBJ whole genome shotgun (WGS) entry which is preliminary data.</text>
</comment>
<evidence type="ECO:0000256" key="5">
    <source>
        <dbReference type="SAM" id="Phobius"/>
    </source>
</evidence>
<dbReference type="Pfam" id="PF07681">
    <property type="entry name" value="DoxX"/>
    <property type="match status" value="1"/>
</dbReference>
<evidence type="ECO:0000256" key="4">
    <source>
        <dbReference type="ARBA" id="ARBA00023136"/>
    </source>
</evidence>
<gene>
    <name evidence="6" type="ORF">VOP03_10065</name>
</gene>
<evidence type="ECO:0000313" key="7">
    <source>
        <dbReference type="Proteomes" id="UP001355298"/>
    </source>
</evidence>
<keyword evidence="2 5" id="KW-0812">Transmembrane</keyword>
<comment type="subcellular location">
    <subcellularLocation>
        <location evidence="1">Membrane</location>
        <topology evidence="1">Multi-pass membrane protein</topology>
    </subcellularLocation>
</comment>
<dbReference type="InterPro" id="IPR032808">
    <property type="entry name" value="DoxX"/>
</dbReference>
<evidence type="ECO:0000256" key="2">
    <source>
        <dbReference type="ARBA" id="ARBA00022692"/>
    </source>
</evidence>
<evidence type="ECO:0000313" key="6">
    <source>
        <dbReference type="EMBL" id="MEC4265694.1"/>
    </source>
</evidence>
<dbReference type="Proteomes" id="UP001355298">
    <property type="component" value="Unassembled WGS sequence"/>
</dbReference>
<dbReference type="RefSeq" id="WP_326278699.1">
    <property type="nucleotide sequence ID" value="NZ_JAYKYV010000007.1"/>
</dbReference>
<name>A0ABU6IRE3_9FLAO</name>
<protein>
    <submittedName>
        <fullName evidence="6">DoxX family protein</fullName>
    </submittedName>
</protein>
<keyword evidence="4 5" id="KW-0472">Membrane</keyword>
<evidence type="ECO:0000256" key="3">
    <source>
        <dbReference type="ARBA" id="ARBA00022989"/>
    </source>
</evidence>
<feature type="transmembrane region" description="Helical" evidence="5">
    <location>
        <begin position="75"/>
        <end position="95"/>
    </location>
</feature>